<name>A0A0B5B9U2_9BACT</name>
<evidence type="ECO:0000256" key="1">
    <source>
        <dbReference type="SAM" id="Phobius"/>
    </source>
</evidence>
<keyword evidence="1" id="KW-0472">Membrane</keyword>
<dbReference type="NCBIfam" id="TIGR03008">
    <property type="entry name" value="pepcterm_CAAX"/>
    <property type="match status" value="1"/>
</dbReference>
<feature type="transmembrane region" description="Helical" evidence="1">
    <location>
        <begin position="120"/>
        <end position="142"/>
    </location>
</feature>
<proteinExistence type="predicted"/>
<reference evidence="3 4" key="1">
    <citation type="journal article" date="2015" name="Genome Announc.">
        <title>Complete Genome of Geobacter pickeringii G13T, a Metal-Reducing Isolate from Sedimentary Kaolin Deposits.</title>
        <authorList>
            <person name="Badalamenti J.P."/>
            <person name="Bond D.R."/>
        </authorList>
    </citation>
    <scope>NUCLEOTIDE SEQUENCE [LARGE SCALE GENOMIC DNA]</scope>
    <source>
        <strain evidence="3 4">G13</strain>
    </source>
</reference>
<dbReference type="GO" id="GO:0080120">
    <property type="term" value="P:CAAX-box protein maturation"/>
    <property type="evidence" value="ECO:0007669"/>
    <property type="project" value="UniProtKB-ARBA"/>
</dbReference>
<protein>
    <recommendedName>
        <fullName evidence="2">CAAX prenyl protease 2/Lysostaphin resistance protein A-like domain-containing protein</fullName>
    </recommendedName>
</protein>
<dbReference type="Pfam" id="PF02517">
    <property type="entry name" value="Rce1-like"/>
    <property type="match status" value="1"/>
</dbReference>
<feature type="transmembrane region" description="Helical" evidence="1">
    <location>
        <begin position="7"/>
        <end position="30"/>
    </location>
</feature>
<dbReference type="STRING" id="345632.GPICK_09150"/>
<dbReference type="KEGG" id="gpi:GPICK_09150"/>
<dbReference type="HOGENOM" id="CLU_078735_0_0_7"/>
<sequence>MTTGTAAARIVPFATYMAFIAIEELLRYAIDHGMAPGSEKSLLFVYPVKIAIVVATLLYFRRSYDELRGSDLRRIQNLVISLIVGIVTFLLWINMDWLLGASSPPQGFNPTVFGEGHVRTALILLRLCGAVLVVPVMEELFWRSFFIRYIIDGNFQQVPIGRFTWASFLATVVLFGVEHHYILAGIAAGILYNLLLYRTRSIAHCVVAHAVTNLALGIYVLRTGEWRFW</sequence>
<accession>A0A0B5B9U2</accession>
<dbReference type="Proteomes" id="UP000057609">
    <property type="component" value="Chromosome"/>
</dbReference>
<dbReference type="GO" id="GO:0004175">
    <property type="term" value="F:endopeptidase activity"/>
    <property type="evidence" value="ECO:0007669"/>
    <property type="project" value="UniProtKB-ARBA"/>
</dbReference>
<feature type="transmembrane region" description="Helical" evidence="1">
    <location>
        <begin position="201"/>
        <end position="221"/>
    </location>
</feature>
<feature type="transmembrane region" description="Helical" evidence="1">
    <location>
        <begin position="163"/>
        <end position="195"/>
    </location>
</feature>
<keyword evidence="4" id="KW-1185">Reference proteome</keyword>
<feature type="domain" description="CAAX prenyl protease 2/Lysostaphin resistance protein A-like" evidence="2">
    <location>
        <begin position="123"/>
        <end position="214"/>
    </location>
</feature>
<keyword evidence="1" id="KW-1133">Transmembrane helix</keyword>
<evidence type="ECO:0000313" key="4">
    <source>
        <dbReference type="Proteomes" id="UP000057609"/>
    </source>
</evidence>
<dbReference type="InterPro" id="IPR003675">
    <property type="entry name" value="Rce1/LyrA-like_dom"/>
</dbReference>
<gene>
    <name evidence="3" type="ORF">GPICK_09150</name>
</gene>
<dbReference type="AlphaFoldDB" id="A0A0B5B9U2"/>
<dbReference type="RefSeq" id="WP_039742471.1">
    <property type="nucleotide sequence ID" value="NZ_CP009788.1"/>
</dbReference>
<feature type="transmembrane region" description="Helical" evidence="1">
    <location>
        <begin position="42"/>
        <end position="60"/>
    </location>
</feature>
<keyword evidence="1" id="KW-0812">Transmembrane</keyword>
<evidence type="ECO:0000259" key="2">
    <source>
        <dbReference type="Pfam" id="PF02517"/>
    </source>
</evidence>
<feature type="transmembrane region" description="Helical" evidence="1">
    <location>
        <begin position="80"/>
        <end position="100"/>
    </location>
</feature>
<dbReference type="EMBL" id="CP009788">
    <property type="protein sequence ID" value="AJE03493.1"/>
    <property type="molecule type" value="Genomic_DNA"/>
</dbReference>
<evidence type="ECO:0000313" key="3">
    <source>
        <dbReference type="EMBL" id="AJE03493.1"/>
    </source>
</evidence>
<dbReference type="InterPro" id="IPR014346">
    <property type="entry name" value="Prenyl_protease-related"/>
</dbReference>
<organism evidence="3 4">
    <name type="scientific">Geobacter pickeringii</name>
    <dbReference type="NCBI Taxonomy" id="345632"/>
    <lineage>
        <taxon>Bacteria</taxon>
        <taxon>Pseudomonadati</taxon>
        <taxon>Thermodesulfobacteriota</taxon>
        <taxon>Desulfuromonadia</taxon>
        <taxon>Geobacterales</taxon>
        <taxon>Geobacteraceae</taxon>
        <taxon>Geobacter</taxon>
    </lineage>
</organism>